<evidence type="ECO:0000313" key="2">
    <source>
        <dbReference type="Proteomes" id="UP000605259"/>
    </source>
</evidence>
<protein>
    <submittedName>
        <fullName evidence="1">Uncharacterized protein</fullName>
    </submittedName>
</protein>
<dbReference type="AlphaFoldDB" id="A0A917AT61"/>
<keyword evidence="2" id="KW-1185">Reference proteome</keyword>
<organism evidence="1 2">
    <name type="scientific">Priestia taiwanensis</name>
    <dbReference type="NCBI Taxonomy" id="1347902"/>
    <lineage>
        <taxon>Bacteria</taxon>
        <taxon>Bacillati</taxon>
        <taxon>Bacillota</taxon>
        <taxon>Bacilli</taxon>
        <taxon>Bacillales</taxon>
        <taxon>Bacillaceae</taxon>
        <taxon>Priestia</taxon>
    </lineage>
</organism>
<reference evidence="1" key="2">
    <citation type="submission" date="2020-09" db="EMBL/GenBank/DDBJ databases">
        <authorList>
            <person name="Sun Q."/>
            <person name="Zhou Y."/>
        </authorList>
    </citation>
    <scope>NUCLEOTIDE SEQUENCE</scope>
    <source>
        <strain evidence="1">CGMCC 1.12698</strain>
    </source>
</reference>
<dbReference type="Pfam" id="PF15980">
    <property type="entry name" value="ComGF"/>
    <property type="match status" value="1"/>
</dbReference>
<gene>
    <name evidence="1" type="ORF">GCM10007140_24720</name>
</gene>
<evidence type="ECO:0000313" key="1">
    <source>
        <dbReference type="EMBL" id="GGE73900.1"/>
    </source>
</evidence>
<comment type="caution">
    <text evidence="1">The sequence shown here is derived from an EMBL/GenBank/DDBJ whole genome shotgun (WGS) entry which is preliminary data.</text>
</comment>
<dbReference type="EMBL" id="BMFK01000002">
    <property type="protein sequence ID" value="GGE73900.1"/>
    <property type="molecule type" value="Genomic_DNA"/>
</dbReference>
<proteinExistence type="predicted"/>
<dbReference type="Proteomes" id="UP000605259">
    <property type="component" value="Unassembled WGS sequence"/>
</dbReference>
<accession>A0A917AT61</accession>
<dbReference type="InterPro" id="IPR016977">
    <property type="entry name" value="ComGF"/>
</dbReference>
<reference evidence="1" key="1">
    <citation type="journal article" date="2014" name="Int. J. Syst. Evol. Microbiol.">
        <title>Complete genome sequence of Corynebacterium casei LMG S-19264T (=DSM 44701T), isolated from a smear-ripened cheese.</title>
        <authorList>
            <consortium name="US DOE Joint Genome Institute (JGI-PGF)"/>
            <person name="Walter F."/>
            <person name="Albersmeier A."/>
            <person name="Kalinowski J."/>
            <person name="Ruckert C."/>
        </authorList>
    </citation>
    <scope>NUCLEOTIDE SEQUENCE</scope>
    <source>
        <strain evidence="1">CGMCC 1.12698</strain>
    </source>
</reference>
<sequence>MFEWEIFLQQAQMELRGSQKVTVSTNDLLFIGKEGERIMYEKKNGKLRRRVNGAGHEVLLQHVDTIRFIPIEQGIIIKVVDTTKHVYKRVITHMGTVEMIR</sequence>
<name>A0A917AT61_9BACI</name>